<dbReference type="EMBL" id="HE796911">
    <property type="protein sequence ID" value="CCL99019.1"/>
    <property type="molecule type" value="Genomic_DNA"/>
</dbReference>
<dbReference type="HOGENOM" id="CLU_1288918_0_0_1"/>
<dbReference type="STRING" id="599839.J4H0V7"/>
<keyword evidence="3" id="KW-1185">Reference proteome</keyword>
<evidence type="ECO:0000313" key="2">
    <source>
        <dbReference type="EMBL" id="CCL99019.1"/>
    </source>
</evidence>
<accession>J4H0V7</accession>
<keyword evidence="1" id="KW-0732">Signal</keyword>
<name>J4H0V7_9APHY</name>
<dbReference type="AlphaFoldDB" id="J4H0V7"/>
<protein>
    <recommendedName>
        <fullName evidence="4">Cupin type-1 domain-containing protein</fullName>
    </recommendedName>
</protein>
<sequence length="214" mass="22617">MMFQFSKFILAALAFIFAGQVAAAPMPMPLQRSLVGRMDPVDALVVKRLDINTFPEASPAMVPSGVIQAFHNGKRTTPTLDINTFPEASPAMAPSGVIQAFHNGKRADLDINTFPEASPAMAPSGVIQAFHNGKRQNLDINTFPAQSAAMAPSGVIEPFHNKRGNADIDAILVATPIITPAPVGYGKRADLDVNTFPAASPAMAPSGVIEAFHN</sequence>
<dbReference type="OrthoDB" id="3348811at2759"/>
<proteinExistence type="predicted"/>
<dbReference type="GeneID" id="24093930"/>
<reference evidence="2 3" key="1">
    <citation type="journal article" date="2012" name="Appl. Environ. Microbiol.">
        <title>Short-read sequencing for genomic analysis of the brown rot fungus Fibroporia radiculosa.</title>
        <authorList>
            <person name="Tang J.D."/>
            <person name="Perkins A.D."/>
            <person name="Sonstegard T.S."/>
            <person name="Schroeder S.G."/>
            <person name="Burgess S.C."/>
            <person name="Diehl S.V."/>
        </authorList>
    </citation>
    <scope>NUCLEOTIDE SEQUENCE [LARGE SCALE GENOMIC DNA]</scope>
    <source>
        <strain evidence="2 3">TFFH 294</strain>
    </source>
</reference>
<dbReference type="RefSeq" id="XP_012178302.1">
    <property type="nucleotide sequence ID" value="XM_012322912.1"/>
</dbReference>
<dbReference type="Proteomes" id="UP000006352">
    <property type="component" value="Unassembled WGS sequence"/>
</dbReference>
<evidence type="ECO:0000256" key="1">
    <source>
        <dbReference type="SAM" id="SignalP"/>
    </source>
</evidence>
<evidence type="ECO:0008006" key="4">
    <source>
        <dbReference type="Google" id="ProtNLM"/>
    </source>
</evidence>
<feature type="chain" id="PRO_5003778269" description="Cupin type-1 domain-containing protein" evidence="1">
    <location>
        <begin position="24"/>
        <end position="214"/>
    </location>
</feature>
<evidence type="ECO:0000313" key="3">
    <source>
        <dbReference type="Proteomes" id="UP000006352"/>
    </source>
</evidence>
<feature type="signal peptide" evidence="1">
    <location>
        <begin position="1"/>
        <end position="23"/>
    </location>
</feature>
<gene>
    <name evidence="2" type="ORF">FIBRA_01028</name>
</gene>
<dbReference type="InParanoid" id="J4H0V7"/>
<organism evidence="2 3">
    <name type="scientific">Fibroporia radiculosa</name>
    <dbReference type="NCBI Taxonomy" id="599839"/>
    <lineage>
        <taxon>Eukaryota</taxon>
        <taxon>Fungi</taxon>
        <taxon>Dikarya</taxon>
        <taxon>Basidiomycota</taxon>
        <taxon>Agaricomycotina</taxon>
        <taxon>Agaricomycetes</taxon>
        <taxon>Polyporales</taxon>
        <taxon>Fibroporiaceae</taxon>
        <taxon>Fibroporia</taxon>
    </lineage>
</organism>